<dbReference type="InterPro" id="IPR036388">
    <property type="entry name" value="WH-like_DNA-bd_sf"/>
</dbReference>
<dbReference type="SMART" id="SM00420">
    <property type="entry name" value="HTH_DEOR"/>
    <property type="match status" value="1"/>
</dbReference>
<feature type="chain" id="PRO_5001728596" evidence="3">
    <location>
        <begin position="22"/>
        <end position="297"/>
    </location>
</feature>
<dbReference type="InterPro" id="IPR001034">
    <property type="entry name" value="DeoR_HTH"/>
</dbReference>
<accession>A0A077ZCN2</accession>
<keyword evidence="2" id="KW-0804">Transcription</keyword>
<gene>
    <name evidence="5" type="ORF">TTRE_0000559901</name>
</gene>
<reference evidence="5" key="2">
    <citation type="submission" date="2014-03" db="EMBL/GenBank/DDBJ databases">
        <title>The whipworm genome and dual-species transcriptomics of an intimate host-pathogen interaction.</title>
        <authorList>
            <person name="Foth B.J."/>
            <person name="Tsai I.J."/>
            <person name="Reid A.J."/>
            <person name="Bancroft A.J."/>
            <person name="Nichol S."/>
            <person name="Tracey A."/>
            <person name="Holroyd N."/>
            <person name="Cotton J.A."/>
            <person name="Stanley E.J."/>
            <person name="Zarowiecki M."/>
            <person name="Liu J.Z."/>
            <person name="Huckvale T."/>
            <person name="Cooper P.J."/>
            <person name="Grencis R.K."/>
            <person name="Berriman M."/>
        </authorList>
    </citation>
    <scope>NUCLEOTIDE SEQUENCE [LARGE SCALE GENOMIC DNA]</scope>
</reference>
<dbReference type="PIRSF" id="PIRSF016838">
    <property type="entry name" value="PafC"/>
    <property type="match status" value="1"/>
</dbReference>
<dbReference type="InterPro" id="IPR028349">
    <property type="entry name" value="PafC-like"/>
</dbReference>
<evidence type="ECO:0000313" key="5">
    <source>
        <dbReference type="EMBL" id="CDW57308.1"/>
    </source>
</evidence>
<dbReference type="PROSITE" id="PS52050">
    <property type="entry name" value="WYL"/>
    <property type="match status" value="1"/>
</dbReference>
<dbReference type="Pfam" id="PF08279">
    <property type="entry name" value="HTH_11"/>
    <property type="match status" value="1"/>
</dbReference>
<dbReference type="Pfam" id="PF13280">
    <property type="entry name" value="WYL"/>
    <property type="match status" value="1"/>
</dbReference>
<dbReference type="PANTHER" id="PTHR34580:SF1">
    <property type="entry name" value="PROTEIN PAFC"/>
    <property type="match status" value="1"/>
</dbReference>
<dbReference type="InterPro" id="IPR051534">
    <property type="entry name" value="CBASS_pafABC_assoc_protein"/>
</dbReference>
<dbReference type="EMBL" id="HG806148">
    <property type="protein sequence ID" value="CDW57308.1"/>
    <property type="molecule type" value="Genomic_DNA"/>
</dbReference>
<dbReference type="PROSITE" id="PS51000">
    <property type="entry name" value="HTH_DEOR_2"/>
    <property type="match status" value="1"/>
</dbReference>
<dbReference type="InterPro" id="IPR026881">
    <property type="entry name" value="WYL_dom"/>
</dbReference>
<dbReference type="SUPFAM" id="SSF46785">
    <property type="entry name" value="Winged helix' DNA-binding domain"/>
    <property type="match status" value="1"/>
</dbReference>
<keyword evidence="6" id="KW-1185">Reference proteome</keyword>
<name>A0A077ZCN2_TRITR</name>
<dbReference type="GO" id="GO:0003700">
    <property type="term" value="F:DNA-binding transcription factor activity"/>
    <property type="evidence" value="ECO:0007669"/>
    <property type="project" value="InterPro"/>
</dbReference>
<dbReference type="InterPro" id="IPR057727">
    <property type="entry name" value="WCX_dom"/>
</dbReference>
<evidence type="ECO:0000256" key="3">
    <source>
        <dbReference type="SAM" id="SignalP"/>
    </source>
</evidence>
<dbReference type="InterPro" id="IPR013196">
    <property type="entry name" value="HTH_11"/>
</dbReference>
<protein>
    <submittedName>
        <fullName evidence="5">Mediator of RNA polymerase II transcription subun it 13</fullName>
    </submittedName>
</protein>
<reference evidence="5" key="1">
    <citation type="submission" date="2014-01" db="EMBL/GenBank/DDBJ databases">
        <authorList>
            <person name="Aslett M."/>
        </authorList>
    </citation>
    <scope>NUCLEOTIDE SEQUENCE</scope>
</reference>
<keyword evidence="1" id="KW-0805">Transcription regulation</keyword>
<dbReference type="PANTHER" id="PTHR34580">
    <property type="match status" value="1"/>
</dbReference>
<feature type="domain" description="HTH deoR-type" evidence="4">
    <location>
        <begin position="2"/>
        <end position="60"/>
    </location>
</feature>
<organism evidence="5 6">
    <name type="scientific">Trichuris trichiura</name>
    <name type="common">Whipworm</name>
    <name type="synonym">Trichocephalus trichiurus</name>
    <dbReference type="NCBI Taxonomy" id="36087"/>
    <lineage>
        <taxon>Eukaryota</taxon>
        <taxon>Metazoa</taxon>
        <taxon>Ecdysozoa</taxon>
        <taxon>Nematoda</taxon>
        <taxon>Enoplea</taxon>
        <taxon>Dorylaimia</taxon>
        <taxon>Trichinellida</taxon>
        <taxon>Trichuridae</taxon>
        <taxon>Trichuris</taxon>
    </lineage>
</organism>
<dbReference type="Pfam" id="PF25583">
    <property type="entry name" value="WCX"/>
    <property type="match status" value="1"/>
</dbReference>
<keyword evidence="3" id="KW-0732">Signal</keyword>
<evidence type="ECO:0000256" key="2">
    <source>
        <dbReference type="ARBA" id="ARBA00023163"/>
    </source>
</evidence>
<feature type="signal peptide" evidence="3">
    <location>
        <begin position="1"/>
        <end position="21"/>
    </location>
</feature>
<dbReference type="AlphaFoldDB" id="A0A077ZCN2"/>
<dbReference type="Gene3D" id="1.10.10.10">
    <property type="entry name" value="Winged helix-like DNA-binding domain superfamily/Winged helix DNA-binding domain"/>
    <property type="match status" value="1"/>
</dbReference>
<dbReference type="OrthoDB" id="407926at2759"/>
<sequence>MIESRLLQILFILMEKGSVTAPDLAERFEVSARTIYRDIDALSAAGIPVYAVRGKGGGIFIQENYVLNKAVFSDEEQQQILIALQNLNLTAGSLSSSLVSKLSTLFKKETLDWLEIDFSDWTGLRNELFDQLRQAIFSRNVIQINYLSTKGQFTARKLEPLKLVFRNKAWYLYAFCHLRADYRLFKMARMRNVEILSESFGRETPKKIFSEKPTIPEKQVELTLLFDCAAAYRVQEEFKDVRQNKDDRLIAVVTLPDDVTTINYLFSFGDQLEILEPPAFRQKMARHIEKLSKKYKT</sequence>
<dbReference type="Proteomes" id="UP000030665">
    <property type="component" value="Unassembled WGS sequence"/>
</dbReference>
<proteinExistence type="predicted"/>
<evidence type="ECO:0000313" key="6">
    <source>
        <dbReference type="Proteomes" id="UP000030665"/>
    </source>
</evidence>
<dbReference type="InterPro" id="IPR036390">
    <property type="entry name" value="WH_DNA-bd_sf"/>
</dbReference>
<evidence type="ECO:0000259" key="4">
    <source>
        <dbReference type="PROSITE" id="PS51000"/>
    </source>
</evidence>
<evidence type="ECO:0000256" key="1">
    <source>
        <dbReference type="ARBA" id="ARBA00023015"/>
    </source>
</evidence>